<dbReference type="VEuPathDB" id="VectorBase:HLOH_055513"/>
<evidence type="ECO:0000259" key="6">
    <source>
        <dbReference type="Pfam" id="PF00135"/>
    </source>
</evidence>
<evidence type="ECO:0000256" key="2">
    <source>
        <dbReference type="ARBA" id="ARBA00022487"/>
    </source>
</evidence>
<dbReference type="GO" id="GO:0003990">
    <property type="term" value="F:acetylcholinesterase activity"/>
    <property type="evidence" value="ECO:0007669"/>
    <property type="project" value="TreeGrafter"/>
</dbReference>
<proteinExistence type="inferred from homology"/>
<dbReference type="GO" id="GO:0005886">
    <property type="term" value="C:plasma membrane"/>
    <property type="evidence" value="ECO:0007669"/>
    <property type="project" value="TreeGrafter"/>
</dbReference>
<dbReference type="GO" id="GO:0019695">
    <property type="term" value="P:choline metabolic process"/>
    <property type="evidence" value="ECO:0007669"/>
    <property type="project" value="TreeGrafter"/>
</dbReference>
<dbReference type="EMBL" id="JABSTR010000004">
    <property type="protein sequence ID" value="KAH9366254.1"/>
    <property type="molecule type" value="Genomic_DNA"/>
</dbReference>
<evidence type="ECO:0000256" key="5">
    <source>
        <dbReference type="SAM" id="MobiDB-lite"/>
    </source>
</evidence>
<feature type="compositionally biased region" description="Basic residues" evidence="5">
    <location>
        <begin position="37"/>
        <end position="57"/>
    </location>
</feature>
<evidence type="ECO:0000256" key="3">
    <source>
        <dbReference type="ARBA" id="ARBA00022801"/>
    </source>
</evidence>
<dbReference type="PANTHER" id="PTHR43918">
    <property type="entry name" value="ACETYLCHOLINESTERASE"/>
    <property type="match status" value="1"/>
</dbReference>
<feature type="compositionally biased region" description="Basic and acidic residues" evidence="5">
    <location>
        <begin position="69"/>
        <end position="89"/>
    </location>
</feature>
<feature type="compositionally biased region" description="Basic and acidic residues" evidence="5">
    <location>
        <begin position="17"/>
        <end position="36"/>
    </location>
</feature>
<gene>
    <name evidence="7" type="ORF">HPB48_008326</name>
</gene>
<protein>
    <recommendedName>
        <fullName evidence="6">Carboxylesterase type B domain-containing protein</fullName>
    </recommendedName>
</protein>
<dbReference type="Pfam" id="PF00135">
    <property type="entry name" value="COesterase"/>
    <property type="match status" value="1"/>
</dbReference>
<evidence type="ECO:0000313" key="8">
    <source>
        <dbReference type="Proteomes" id="UP000821853"/>
    </source>
</evidence>
<dbReference type="SUPFAM" id="SSF53474">
    <property type="entry name" value="alpha/beta-Hydrolases"/>
    <property type="match status" value="1"/>
</dbReference>
<feature type="compositionally biased region" description="Low complexity" evidence="5">
    <location>
        <begin position="152"/>
        <end position="183"/>
    </location>
</feature>
<feature type="region of interest" description="Disordered" evidence="5">
    <location>
        <begin position="1"/>
        <end position="188"/>
    </location>
</feature>
<comment type="caution">
    <text evidence="7">The sequence shown here is derived from an EMBL/GenBank/DDBJ whole genome shotgun (WGS) entry which is preliminary data.</text>
</comment>
<keyword evidence="4" id="KW-0325">Glycoprotein</keyword>
<keyword evidence="8" id="KW-1185">Reference proteome</keyword>
<organism evidence="7 8">
    <name type="scientific">Haemaphysalis longicornis</name>
    <name type="common">Bush tick</name>
    <dbReference type="NCBI Taxonomy" id="44386"/>
    <lineage>
        <taxon>Eukaryota</taxon>
        <taxon>Metazoa</taxon>
        <taxon>Ecdysozoa</taxon>
        <taxon>Arthropoda</taxon>
        <taxon>Chelicerata</taxon>
        <taxon>Arachnida</taxon>
        <taxon>Acari</taxon>
        <taxon>Parasitiformes</taxon>
        <taxon>Ixodida</taxon>
        <taxon>Ixodoidea</taxon>
        <taxon>Ixodidae</taxon>
        <taxon>Haemaphysalinae</taxon>
        <taxon>Haemaphysalis</taxon>
    </lineage>
</organism>
<evidence type="ECO:0000313" key="7">
    <source>
        <dbReference type="EMBL" id="KAH9366254.1"/>
    </source>
</evidence>
<dbReference type="Proteomes" id="UP000821853">
    <property type="component" value="Chromosome 2"/>
</dbReference>
<reference evidence="7 8" key="1">
    <citation type="journal article" date="2020" name="Cell">
        <title>Large-Scale Comparative Analyses of Tick Genomes Elucidate Their Genetic Diversity and Vector Capacities.</title>
        <authorList>
            <consortium name="Tick Genome and Microbiome Consortium (TIGMIC)"/>
            <person name="Jia N."/>
            <person name="Wang J."/>
            <person name="Shi W."/>
            <person name="Du L."/>
            <person name="Sun Y."/>
            <person name="Zhan W."/>
            <person name="Jiang J.F."/>
            <person name="Wang Q."/>
            <person name="Zhang B."/>
            <person name="Ji P."/>
            <person name="Bell-Sakyi L."/>
            <person name="Cui X.M."/>
            <person name="Yuan T.T."/>
            <person name="Jiang B.G."/>
            <person name="Yang W.F."/>
            <person name="Lam T.T."/>
            <person name="Chang Q.C."/>
            <person name="Ding S.J."/>
            <person name="Wang X.J."/>
            <person name="Zhu J.G."/>
            <person name="Ruan X.D."/>
            <person name="Zhao L."/>
            <person name="Wei J.T."/>
            <person name="Ye R.Z."/>
            <person name="Que T.C."/>
            <person name="Du C.H."/>
            <person name="Zhou Y.H."/>
            <person name="Cheng J.X."/>
            <person name="Dai P.F."/>
            <person name="Guo W.B."/>
            <person name="Han X.H."/>
            <person name="Huang E.J."/>
            <person name="Li L.F."/>
            <person name="Wei W."/>
            <person name="Gao Y.C."/>
            <person name="Liu J.Z."/>
            <person name="Shao H.Z."/>
            <person name="Wang X."/>
            <person name="Wang C.C."/>
            <person name="Yang T.C."/>
            <person name="Huo Q.B."/>
            <person name="Li W."/>
            <person name="Chen H.Y."/>
            <person name="Chen S.E."/>
            <person name="Zhou L.G."/>
            <person name="Ni X.B."/>
            <person name="Tian J.H."/>
            <person name="Sheng Y."/>
            <person name="Liu T."/>
            <person name="Pan Y.S."/>
            <person name="Xia L.Y."/>
            <person name="Li J."/>
            <person name="Zhao F."/>
            <person name="Cao W.C."/>
        </authorList>
    </citation>
    <scope>NUCLEOTIDE SEQUENCE [LARGE SCALE GENOMIC DNA]</scope>
    <source>
        <strain evidence="7">HaeL-2018</strain>
    </source>
</reference>
<dbReference type="InterPro" id="IPR050654">
    <property type="entry name" value="AChE-related_enzymes"/>
</dbReference>
<accession>A0A9J6FIQ8</accession>
<dbReference type="GO" id="GO:0006581">
    <property type="term" value="P:acetylcholine catabolic process"/>
    <property type="evidence" value="ECO:0007669"/>
    <property type="project" value="TreeGrafter"/>
</dbReference>
<dbReference type="InterPro" id="IPR029058">
    <property type="entry name" value="AB_hydrolase_fold"/>
</dbReference>
<keyword evidence="3" id="KW-0378">Hydrolase</keyword>
<feature type="domain" description="Carboxylesterase type B" evidence="6">
    <location>
        <begin position="284"/>
        <end position="444"/>
    </location>
</feature>
<name>A0A9J6FIQ8_HAELO</name>
<keyword evidence="2" id="KW-0719">Serine esterase</keyword>
<dbReference type="OrthoDB" id="6496637at2759"/>
<comment type="similarity">
    <text evidence="1">Belongs to the type-B carboxylesterase/lipase family.</text>
</comment>
<dbReference type="InterPro" id="IPR002018">
    <property type="entry name" value="CarbesteraseB"/>
</dbReference>
<dbReference type="PANTHER" id="PTHR43918:SF4">
    <property type="entry name" value="CARBOXYLIC ESTER HYDROLASE"/>
    <property type="match status" value="1"/>
</dbReference>
<dbReference type="AlphaFoldDB" id="A0A9J6FIQ8"/>
<dbReference type="Gene3D" id="3.40.50.1820">
    <property type="entry name" value="alpha/beta hydrolase"/>
    <property type="match status" value="1"/>
</dbReference>
<sequence length="586" mass="63235">MADVAANLEAGSNVLSDTRHEETSATKRSHGDEKDSRRRRRRRRHRSPRLSPKRRSPSPKSPRSPSPELHPRSVDAEVKPRRAAHDNQKSLEQAAPIDVQIPTEGVAASRTDAHDAAGNPVARNQPEQSPASPLASEAEIPALKPDRKTTDDATAVDAAQKPAATWPSSSAANAAAKSTQSTSRRPSLVQSLMSKFEPRPIAPNQQAEIDAGRVSEGGFLDGRVLAVAIASLLVVFLILRVVQAPRYSNVATRSGTLIGVHTRTKDGVAVRRFLGIPYAKSTAGEWFESGSNSDHDWAELAGAADAVVVSINHRLGVMGFFSPDFSDMVPDAGFEDVLLAVDWVRRNAGAFNADPGELVALGHGSGAYLLSLVLGSRKHHEGFRRALLQGLFPTAPLSRNTAAMTQSYMHKMALILECKAPDILAELACLRAAPQERLVDAARQLYLPLRFVPTGHRIADSLNDMNFGDGVKVVLGSTISLGVDFVEKYLKPYVMPRDNVSGAEALLDSVCMFLKNGSDLRAAVGKARESQLEWSLARVWSVCSSRAMTAAATQRRVTAYNYVTAVSEGFYPPFSLQDVAAFVSKG</sequence>
<evidence type="ECO:0000256" key="4">
    <source>
        <dbReference type="ARBA" id="ARBA00023180"/>
    </source>
</evidence>
<evidence type="ECO:0000256" key="1">
    <source>
        <dbReference type="ARBA" id="ARBA00005964"/>
    </source>
</evidence>
<dbReference type="GO" id="GO:0005615">
    <property type="term" value="C:extracellular space"/>
    <property type="evidence" value="ECO:0007669"/>
    <property type="project" value="TreeGrafter"/>
</dbReference>